<dbReference type="InterPro" id="IPR036770">
    <property type="entry name" value="Ankyrin_rpt-contain_sf"/>
</dbReference>
<organism evidence="4">
    <name type="scientific">Esox lucius</name>
    <name type="common">Northern pike</name>
    <dbReference type="NCBI Taxonomy" id="8010"/>
    <lineage>
        <taxon>Eukaryota</taxon>
        <taxon>Metazoa</taxon>
        <taxon>Chordata</taxon>
        <taxon>Craniata</taxon>
        <taxon>Vertebrata</taxon>
        <taxon>Euteleostomi</taxon>
        <taxon>Actinopterygii</taxon>
        <taxon>Neopterygii</taxon>
        <taxon>Teleostei</taxon>
        <taxon>Protacanthopterygii</taxon>
        <taxon>Esociformes</taxon>
        <taxon>Esocidae</taxon>
        <taxon>Esox</taxon>
    </lineage>
</organism>
<feature type="repeat" description="ANK" evidence="3">
    <location>
        <begin position="23"/>
        <end position="55"/>
    </location>
</feature>
<protein>
    <submittedName>
        <fullName evidence="4">Ankyrin repeat and SOCS box protein 6</fullName>
    </submittedName>
</protein>
<dbReference type="PROSITE" id="PS50297">
    <property type="entry name" value="ANK_REP_REGION"/>
    <property type="match status" value="2"/>
</dbReference>
<dbReference type="PANTHER" id="PTHR24180:SF45">
    <property type="entry name" value="POLY [ADP-RIBOSE] POLYMERASE TANKYRASE"/>
    <property type="match status" value="1"/>
</dbReference>
<dbReference type="InterPro" id="IPR051637">
    <property type="entry name" value="Ank_repeat_dom-contain_49"/>
</dbReference>
<reference evidence="4" key="2">
    <citation type="submission" date="2010-07" db="EMBL/GenBank/DDBJ databases">
        <title>Esox lucius ESTs and full-length cDNAs.</title>
        <authorList>
            <consortium name="cGRASP (B.F. Koop &amp; W.S. Davidson)"/>
            <person name="Leong J."/>
            <person name="Jantzen S."/>
            <person name="Cooper G."/>
            <person name="Davidson W.S."/>
            <person name="Koop B.F."/>
        </authorList>
    </citation>
    <scope>NUCLEOTIDE SEQUENCE</scope>
    <source>
        <tissue evidence="4">Head kidney</tissue>
    </source>
</reference>
<feature type="repeat" description="ANK" evidence="3">
    <location>
        <begin position="57"/>
        <end position="90"/>
    </location>
</feature>
<accession>C1BWX8</accession>
<dbReference type="EMBL" id="BT079107">
    <property type="protein sequence ID" value="ACO13531.1"/>
    <property type="molecule type" value="mRNA"/>
</dbReference>
<dbReference type="SMART" id="SM00248">
    <property type="entry name" value="ANK"/>
    <property type="match status" value="3"/>
</dbReference>
<dbReference type="InterPro" id="IPR002110">
    <property type="entry name" value="Ankyrin_rpt"/>
</dbReference>
<evidence type="ECO:0000256" key="1">
    <source>
        <dbReference type="ARBA" id="ARBA00022737"/>
    </source>
</evidence>
<dbReference type="Pfam" id="PF12796">
    <property type="entry name" value="Ank_2"/>
    <property type="match status" value="1"/>
</dbReference>
<reference evidence="4" key="1">
    <citation type="journal article" date="2010" name="BMC Genomics">
        <title>Salmo salar and Esox lucius full-length cDNA sequences reveal changes in evolutionary pressures on a post-tetraploidization genome.</title>
        <authorList>
            <person name="Leong J.S."/>
            <person name="Jantzen S.G."/>
            <person name="von Schalburg K.R."/>
            <person name="Cooper G.A."/>
            <person name="Messmer A.M."/>
            <person name="Liao N.Y."/>
            <person name="Munro S."/>
            <person name="Moore R."/>
            <person name="Holt R.A."/>
            <person name="Jones S.J."/>
            <person name="Davidson W.S."/>
            <person name="Koop B.F."/>
        </authorList>
    </citation>
    <scope>NUCLEOTIDE SEQUENCE</scope>
    <source>
        <tissue evidence="4">Head kidney</tissue>
    </source>
</reference>
<keyword evidence="2 3" id="KW-0040">ANK repeat</keyword>
<evidence type="ECO:0000256" key="2">
    <source>
        <dbReference type="ARBA" id="ARBA00023043"/>
    </source>
</evidence>
<evidence type="ECO:0000313" key="4">
    <source>
        <dbReference type="EMBL" id="ACO13531.1"/>
    </source>
</evidence>
<dbReference type="PANTHER" id="PTHR24180">
    <property type="entry name" value="CYCLIN-DEPENDENT KINASE INHIBITOR 2C-RELATED"/>
    <property type="match status" value="1"/>
</dbReference>
<dbReference type="AlphaFoldDB" id="C1BWX8"/>
<evidence type="ECO:0000256" key="3">
    <source>
        <dbReference type="PROSITE-ProRule" id="PRU00023"/>
    </source>
</evidence>
<dbReference type="Gene3D" id="1.25.40.20">
    <property type="entry name" value="Ankyrin repeat-containing domain"/>
    <property type="match status" value="1"/>
</dbReference>
<sequence length="136" mass="15503">MLCLRWLSEDWSMQLKSCLDPVSYYNPLHIAVLRNKPNMVRMLAEHGADINKRDRIHESSPLDLASEEAERVPCMRTLLDMGADVNAKDKHGKSPLLHALASSDGLTVHNIENIRLLLQRGTVLYTHTHTIFIYKS</sequence>
<gene>
    <name evidence="4" type="primary">ASB6</name>
</gene>
<dbReference type="PROSITE" id="PS50088">
    <property type="entry name" value="ANK_REPEAT"/>
    <property type="match status" value="2"/>
</dbReference>
<proteinExistence type="evidence at transcript level"/>
<name>C1BWX8_ESOLU</name>
<keyword evidence="1" id="KW-0677">Repeat</keyword>
<dbReference type="SUPFAM" id="SSF48403">
    <property type="entry name" value="Ankyrin repeat"/>
    <property type="match status" value="1"/>
</dbReference>